<dbReference type="InterPro" id="IPR058276">
    <property type="entry name" value="DUF7970"/>
</dbReference>
<gene>
    <name evidence="2" type="ORF">EGH23_22805</name>
</gene>
<evidence type="ECO:0000313" key="2">
    <source>
        <dbReference type="EMBL" id="MBX0297707.1"/>
    </source>
</evidence>
<organism evidence="2 3">
    <name type="scientific">Haloarcula nitratireducens</name>
    <dbReference type="NCBI Taxonomy" id="2487749"/>
    <lineage>
        <taxon>Archaea</taxon>
        <taxon>Methanobacteriati</taxon>
        <taxon>Methanobacteriota</taxon>
        <taxon>Stenosarchaea group</taxon>
        <taxon>Halobacteria</taxon>
        <taxon>Halobacteriales</taxon>
        <taxon>Haloarculaceae</taxon>
        <taxon>Haloarcula</taxon>
    </lineage>
</organism>
<dbReference type="Proteomes" id="UP001430455">
    <property type="component" value="Unassembled WGS sequence"/>
</dbReference>
<comment type="caution">
    <text evidence="2">The sequence shown here is derived from an EMBL/GenBank/DDBJ whole genome shotgun (WGS) entry which is preliminary data.</text>
</comment>
<dbReference type="RefSeq" id="WP_220582293.1">
    <property type="nucleotide sequence ID" value="NZ_RKLT01000025.1"/>
</dbReference>
<evidence type="ECO:0000313" key="3">
    <source>
        <dbReference type="Proteomes" id="UP001430455"/>
    </source>
</evidence>
<dbReference type="Pfam" id="PF25925">
    <property type="entry name" value="DUF7970"/>
    <property type="match status" value="1"/>
</dbReference>
<accession>A0AAW4PHY2</accession>
<sequence>MSNFKSGSGNLDFGSDNDGKSADESVEDQSQPETESEPAPSGKKTTAPSEKPSSGAVESPDNESPNESSTPDYPYFVRRNNVGDERDKRLEIHLRDKVAAQEAAFRNELATELETDEVAKTDAREFALLAAFQHPEQVAELMKSEGYGALD</sequence>
<dbReference type="AlphaFoldDB" id="A0AAW4PHY2"/>
<evidence type="ECO:0000256" key="1">
    <source>
        <dbReference type="SAM" id="MobiDB-lite"/>
    </source>
</evidence>
<dbReference type="EMBL" id="RKLT01000025">
    <property type="protein sequence ID" value="MBX0297707.1"/>
    <property type="molecule type" value="Genomic_DNA"/>
</dbReference>
<protein>
    <submittedName>
        <fullName evidence="2">Acyl-CoA dehydrogenase</fullName>
    </submittedName>
</protein>
<feature type="compositionally biased region" description="Low complexity" evidence="1">
    <location>
        <begin position="58"/>
        <end position="69"/>
    </location>
</feature>
<name>A0AAW4PHY2_9EURY</name>
<reference evidence="2 3" key="1">
    <citation type="submission" date="2021-06" db="EMBL/GenBank/DDBJ databases">
        <title>Halomicroarcula sp. a new haloarchaeum isolated from saline soil.</title>
        <authorList>
            <person name="Duran-Viseras A."/>
            <person name="Sanchez-Porro C."/>
            <person name="Ventosa A."/>
        </authorList>
    </citation>
    <scope>NUCLEOTIDE SEQUENCE [LARGE SCALE GENOMIC DNA]</scope>
    <source>
        <strain evidence="2 3">F27</strain>
    </source>
</reference>
<feature type="compositionally biased region" description="Polar residues" evidence="1">
    <location>
        <begin position="43"/>
        <end position="52"/>
    </location>
</feature>
<feature type="region of interest" description="Disordered" evidence="1">
    <location>
        <begin position="1"/>
        <end position="80"/>
    </location>
</feature>
<proteinExistence type="predicted"/>
<keyword evidence="3" id="KW-1185">Reference proteome</keyword>